<dbReference type="InParanoid" id="A0A0V1BHW9"/>
<dbReference type="EMBL" id="JYDH01000041">
    <property type="protein sequence ID" value="KRY36602.1"/>
    <property type="molecule type" value="Genomic_DNA"/>
</dbReference>
<evidence type="ECO:0000313" key="1">
    <source>
        <dbReference type="EMBL" id="KRY36602.1"/>
    </source>
</evidence>
<protein>
    <submittedName>
        <fullName evidence="1">Uncharacterized protein</fullName>
    </submittedName>
</protein>
<reference evidence="1 2" key="1">
    <citation type="submission" date="2015-01" db="EMBL/GenBank/DDBJ databases">
        <title>Evolution of Trichinella species and genotypes.</title>
        <authorList>
            <person name="Korhonen P.K."/>
            <person name="Edoardo P."/>
            <person name="Giuseppe L.R."/>
            <person name="Gasser R.B."/>
        </authorList>
    </citation>
    <scope>NUCLEOTIDE SEQUENCE [LARGE SCALE GENOMIC DNA]</scope>
    <source>
        <strain evidence="1">ISS3</strain>
    </source>
</reference>
<organism evidence="1 2">
    <name type="scientific">Trichinella spiralis</name>
    <name type="common">Trichina worm</name>
    <dbReference type="NCBI Taxonomy" id="6334"/>
    <lineage>
        <taxon>Eukaryota</taxon>
        <taxon>Metazoa</taxon>
        <taxon>Ecdysozoa</taxon>
        <taxon>Nematoda</taxon>
        <taxon>Enoplea</taxon>
        <taxon>Dorylaimia</taxon>
        <taxon>Trichinellida</taxon>
        <taxon>Trichinellidae</taxon>
        <taxon>Trichinella</taxon>
    </lineage>
</organism>
<gene>
    <name evidence="1" type="ORF">T01_15293</name>
</gene>
<name>A0A0V1BHW9_TRISP</name>
<dbReference type="AlphaFoldDB" id="A0A0V1BHW9"/>
<accession>A0A0V1BHW9</accession>
<proteinExistence type="predicted"/>
<sequence length="86" mass="9565">MLVCPEREWPDAEVSSQVTEGIGLSLPLCTDAADRKRLMTTAFAGSSVISYNATADLDILFLFSVYKIFENLYKWTAALLCENPQN</sequence>
<comment type="caution">
    <text evidence="1">The sequence shown here is derived from an EMBL/GenBank/DDBJ whole genome shotgun (WGS) entry which is preliminary data.</text>
</comment>
<dbReference type="Proteomes" id="UP000054776">
    <property type="component" value="Unassembled WGS sequence"/>
</dbReference>
<evidence type="ECO:0000313" key="2">
    <source>
        <dbReference type="Proteomes" id="UP000054776"/>
    </source>
</evidence>
<keyword evidence="2" id="KW-1185">Reference proteome</keyword>